<gene>
    <name evidence="3" type="ORF">PgNI_11571</name>
</gene>
<evidence type="ECO:0000313" key="3">
    <source>
        <dbReference type="RefSeq" id="XP_030976558.1"/>
    </source>
</evidence>
<reference evidence="3" key="2">
    <citation type="submission" date="2019-10" db="EMBL/GenBank/DDBJ databases">
        <authorList>
            <consortium name="NCBI Genome Project"/>
        </authorList>
    </citation>
    <scope>NUCLEOTIDE SEQUENCE</scope>
    <source>
        <strain evidence="3">NI907</strain>
    </source>
</reference>
<dbReference type="Proteomes" id="UP000515153">
    <property type="component" value="Chromosome V"/>
</dbReference>
<sequence>MARSKADPNSQAARGPRGPGKNDQVKLLRRFYEPINLLFALGKTRGERTITSENDGTDEFKRRQFLNDLAYICDFTKGGATTTAIAVEDCAEQYIFWFALNATGVVADRAERFLGTSLSTIQQSLGDETAAAKEQSTQRLTADSMQAAKSRVTTELRFLQQHINRCIPKLQEGAQDNQRLLSWMRVFQDPKLDHMEICSLAYNHRHDSQMAILREKGLHCWSSADITDDSMSSYSGVQHYIGRLAEHIRRPMRLIQNSTCFQEVLDNPFTIRRTPSIPGVRVPPPDSETTLDKIVKRMLPADHPKLGEIQAALQKFDGHHKILDLVMAQYNDKPRCVHAEIQVLEHFWATKKLFAFNERFIGCSKSACYCCKRYIEAHRIRCFVPDSHENIYPTWSPPLLGIQDPEFSEKRKALQCIIDSVRASAIEQISQKSGRIVHPHQDSATAITRSMAGTGSIVRAGHIPITSVGALHPTAAWLTGATSPPLTISEDDTEPDSDAFARLDLSSSSDNNSLGSPATSISSAPSSPTLDELEPDSDSDSEDYGGVLLYGPGSRR</sequence>
<dbReference type="KEGG" id="pgri:PgNI_11571"/>
<evidence type="ECO:0000256" key="1">
    <source>
        <dbReference type="SAM" id="MobiDB-lite"/>
    </source>
</evidence>
<feature type="region of interest" description="Disordered" evidence="1">
    <location>
        <begin position="482"/>
        <end position="556"/>
    </location>
</feature>
<keyword evidence="2" id="KW-1185">Reference proteome</keyword>
<dbReference type="RefSeq" id="XP_030976558.1">
    <property type="nucleotide sequence ID" value="XM_031131537.1"/>
</dbReference>
<dbReference type="GeneID" id="41966442"/>
<proteinExistence type="predicted"/>
<feature type="region of interest" description="Disordered" evidence="1">
    <location>
        <begin position="1"/>
        <end position="23"/>
    </location>
</feature>
<dbReference type="PANTHER" id="PTHR42037">
    <property type="match status" value="1"/>
</dbReference>
<reference evidence="3" key="3">
    <citation type="submission" date="2025-08" db="UniProtKB">
        <authorList>
            <consortium name="RefSeq"/>
        </authorList>
    </citation>
    <scope>IDENTIFICATION</scope>
    <source>
        <strain evidence="3">NI907</strain>
    </source>
</reference>
<organism evidence="2 3">
    <name type="scientific">Pyricularia grisea</name>
    <name type="common">Crabgrass-specific blast fungus</name>
    <name type="synonym">Magnaporthe grisea</name>
    <dbReference type="NCBI Taxonomy" id="148305"/>
    <lineage>
        <taxon>Eukaryota</taxon>
        <taxon>Fungi</taxon>
        <taxon>Dikarya</taxon>
        <taxon>Ascomycota</taxon>
        <taxon>Pezizomycotina</taxon>
        <taxon>Sordariomycetes</taxon>
        <taxon>Sordariomycetidae</taxon>
        <taxon>Magnaporthales</taxon>
        <taxon>Pyriculariaceae</taxon>
        <taxon>Pyricularia</taxon>
    </lineage>
</organism>
<accession>A0A6P8ANU1</accession>
<feature type="compositionally biased region" description="Low complexity" evidence="1">
    <location>
        <begin position="503"/>
        <end position="530"/>
    </location>
</feature>
<name>A0A6P8ANU1_PYRGI</name>
<evidence type="ECO:0000313" key="2">
    <source>
        <dbReference type="Proteomes" id="UP000515153"/>
    </source>
</evidence>
<dbReference type="InterPro" id="IPR027796">
    <property type="entry name" value="OTT_1508_deam-like"/>
</dbReference>
<reference evidence="2 3" key="1">
    <citation type="journal article" date="2019" name="Mol. Biol. Evol.">
        <title>Blast fungal genomes show frequent chromosomal changes, gene gains and losses, and effector gene turnover.</title>
        <authorList>
            <person name="Gomez Luciano L.B."/>
            <person name="Jason Tsai I."/>
            <person name="Chuma I."/>
            <person name="Tosa Y."/>
            <person name="Chen Y.H."/>
            <person name="Li J.Y."/>
            <person name="Li M.Y."/>
            <person name="Jade Lu M.Y."/>
            <person name="Nakayashiki H."/>
            <person name="Li W.H."/>
        </authorList>
    </citation>
    <scope>NUCLEOTIDE SEQUENCE [LARGE SCALE GENOMIC DNA]</scope>
    <source>
        <strain evidence="2 3">NI907</strain>
    </source>
</reference>
<feature type="compositionally biased region" description="Acidic residues" evidence="1">
    <location>
        <begin position="531"/>
        <end position="543"/>
    </location>
</feature>
<dbReference type="PANTHER" id="PTHR42037:SF1">
    <property type="match status" value="1"/>
</dbReference>
<dbReference type="Pfam" id="PF14441">
    <property type="entry name" value="OTT_1508_deam"/>
    <property type="match status" value="1"/>
</dbReference>
<protein>
    <submittedName>
        <fullName evidence="3">Uncharacterized protein</fullName>
    </submittedName>
</protein>
<dbReference type="AlphaFoldDB" id="A0A6P8ANU1"/>